<keyword evidence="3" id="KW-0964">Secreted</keyword>
<dbReference type="Pfam" id="PF06377">
    <property type="entry name" value="Adipokin_hormo"/>
    <property type="match status" value="1"/>
</dbReference>
<keyword evidence="11" id="KW-1185">Reference proteome</keyword>
<accession>A0A1J1I2K1</accession>
<sequence length="90" mass="10333">MKFVRFFNVCLLASCLLLLCLKESHSQLTFTPSWGKRSLTQTGQTMFNDATNLNPPQSITCNPKMDSMLLIYRLIQNEAQKMLECNSQQK</sequence>
<proteinExistence type="inferred from homology"/>
<dbReference type="GO" id="GO:0005179">
    <property type="term" value="F:hormone activity"/>
    <property type="evidence" value="ECO:0007669"/>
    <property type="project" value="UniProtKB-KW"/>
</dbReference>
<organism evidence="10 11">
    <name type="scientific">Clunio marinus</name>
    <dbReference type="NCBI Taxonomy" id="568069"/>
    <lineage>
        <taxon>Eukaryota</taxon>
        <taxon>Metazoa</taxon>
        <taxon>Ecdysozoa</taxon>
        <taxon>Arthropoda</taxon>
        <taxon>Hexapoda</taxon>
        <taxon>Insecta</taxon>
        <taxon>Pterygota</taxon>
        <taxon>Neoptera</taxon>
        <taxon>Endopterygota</taxon>
        <taxon>Diptera</taxon>
        <taxon>Nematocera</taxon>
        <taxon>Chironomoidea</taxon>
        <taxon>Chironomidae</taxon>
        <taxon>Clunio</taxon>
    </lineage>
</organism>
<evidence type="ECO:0000256" key="9">
    <source>
        <dbReference type="SAM" id="SignalP"/>
    </source>
</evidence>
<evidence type="ECO:0000256" key="3">
    <source>
        <dbReference type="ARBA" id="ARBA00022525"/>
    </source>
</evidence>
<keyword evidence="6" id="KW-0027">Amidation</keyword>
<dbReference type="InterPro" id="IPR002047">
    <property type="entry name" value="Adipokinetic_hormone_CS"/>
</dbReference>
<feature type="chain" id="PRO_5012407691" evidence="9">
    <location>
        <begin position="27"/>
        <end position="90"/>
    </location>
</feature>
<comment type="similarity">
    <text evidence="2">Belongs to the AKH/HRTH/RPCH family.</text>
</comment>
<feature type="signal peptide" evidence="9">
    <location>
        <begin position="1"/>
        <end position="26"/>
    </location>
</feature>
<keyword evidence="4" id="KW-0372">Hormone</keyword>
<keyword evidence="7" id="KW-0873">Pyrrolidone carboxylic acid</keyword>
<evidence type="ECO:0000256" key="4">
    <source>
        <dbReference type="ARBA" id="ARBA00022702"/>
    </source>
</evidence>
<evidence type="ECO:0000256" key="6">
    <source>
        <dbReference type="ARBA" id="ARBA00022815"/>
    </source>
</evidence>
<gene>
    <name evidence="10" type="ORF">CLUMA_CG007520</name>
</gene>
<evidence type="ECO:0000256" key="8">
    <source>
        <dbReference type="ARBA" id="ARBA00023320"/>
    </source>
</evidence>
<dbReference type="OrthoDB" id="6159864at2759"/>
<name>A0A1J1I2K1_9DIPT</name>
<dbReference type="EMBL" id="CVRI01000038">
    <property type="protein sequence ID" value="CRK93994.1"/>
    <property type="molecule type" value="Genomic_DNA"/>
</dbReference>
<reference evidence="10 11" key="1">
    <citation type="submission" date="2015-04" db="EMBL/GenBank/DDBJ databases">
        <authorList>
            <person name="Syromyatnikov M.Y."/>
            <person name="Popov V.N."/>
        </authorList>
    </citation>
    <scope>NUCLEOTIDE SEQUENCE [LARGE SCALE GENOMIC DNA]</scope>
</reference>
<comment type="subcellular location">
    <subcellularLocation>
        <location evidence="1">Secreted</location>
    </subcellularLocation>
</comment>
<evidence type="ECO:0000313" key="10">
    <source>
        <dbReference type="EMBL" id="CRK93994.1"/>
    </source>
</evidence>
<dbReference type="GO" id="GO:0005576">
    <property type="term" value="C:extracellular region"/>
    <property type="evidence" value="ECO:0007669"/>
    <property type="project" value="UniProtKB-SubCell"/>
</dbReference>
<evidence type="ECO:0000256" key="2">
    <source>
        <dbReference type="ARBA" id="ARBA00006145"/>
    </source>
</evidence>
<evidence type="ECO:0000256" key="7">
    <source>
        <dbReference type="ARBA" id="ARBA00023283"/>
    </source>
</evidence>
<evidence type="ECO:0000313" key="11">
    <source>
        <dbReference type="Proteomes" id="UP000183832"/>
    </source>
</evidence>
<evidence type="ECO:0000256" key="5">
    <source>
        <dbReference type="ARBA" id="ARBA00022729"/>
    </source>
</evidence>
<dbReference type="GO" id="GO:0007218">
    <property type="term" value="P:neuropeptide signaling pathway"/>
    <property type="evidence" value="ECO:0007669"/>
    <property type="project" value="UniProtKB-KW"/>
</dbReference>
<dbReference type="AlphaFoldDB" id="A0A1J1I2K1"/>
<dbReference type="PROSITE" id="PS00256">
    <property type="entry name" value="AKH"/>
    <property type="match status" value="1"/>
</dbReference>
<evidence type="ECO:0000256" key="1">
    <source>
        <dbReference type="ARBA" id="ARBA00004613"/>
    </source>
</evidence>
<dbReference type="STRING" id="568069.A0A1J1I2K1"/>
<dbReference type="Proteomes" id="UP000183832">
    <property type="component" value="Unassembled WGS sequence"/>
</dbReference>
<keyword evidence="8" id="KW-0527">Neuropeptide</keyword>
<keyword evidence="5 9" id="KW-0732">Signal</keyword>
<protein>
    <submittedName>
        <fullName evidence="10">CLUMA_CG007520, isoform A</fullName>
    </submittedName>
</protein>
<dbReference type="InterPro" id="IPR010475">
    <property type="entry name" value="AKH/RPCH_hormone"/>
</dbReference>